<evidence type="ECO:0000313" key="6">
    <source>
        <dbReference type="EMBL" id="CAF3881498.1"/>
    </source>
</evidence>
<dbReference type="AlphaFoldDB" id="A0A816QYQ1"/>
<dbReference type="EMBL" id="CAJOBH010002173">
    <property type="protein sequence ID" value="CAF3893383.1"/>
    <property type="molecule type" value="Genomic_DNA"/>
</dbReference>
<dbReference type="EMBL" id="CAJOBJ010001484">
    <property type="protein sequence ID" value="CAF3881498.1"/>
    <property type="molecule type" value="Genomic_DNA"/>
</dbReference>
<comment type="caution">
    <text evidence="3">The sequence shown here is derived from an EMBL/GenBank/DDBJ whole genome shotgun (WGS) entry which is preliminary data.</text>
</comment>
<evidence type="ECO:0000313" key="8">
    <source>
        <dbReference type="EMBL" id="CAF4122917.1"/>
    </source>
</evidence>
<sequence>MYNEHRRSDILSKEEPDNEMITTFFNIARAYYRQQDWNMCLSMLAKSLDLVQKQKEEHFMLPELYYSMALAYAHRQEIPIALQYFKLTISTAAKKLPDDHPDMQKYRFQLQLYTNDVLKAIFQGQHNN</sequence>
<dbReference type="EMBL" id="CAJNOV010011804">
    <property type="protein sequence ID" value="CAF1461627.1"/>
    <property type="molecule type" value="Genomic_DNA"/>
</dbReference>
<dbReference type="EMBL" id="CAJNRF010006596">
    <property type="protein sequence ID" value="CAF2082752.1"/>
    <property type="molecule type" value="Genomic_DNA"/>
</dbReference>
<evidence type="ECO:0000313" key="11">
    <source>
        <dbReference type="Proteomes" id="UP000663866"/>
    </source>
</evidence>
<dbReference type="EMBL" id="CAJOBG010004712">
    <property type="protein sequence ID" value="CAF4122917.1"/>
    <property type="molecule type" value="Genomic_DNA"/>
</dbReference>
<evidence type="ECO:0008006" key="13">
    <source>
        <dbReference type="Google" id="ProtNLM"/>
    </source>
</evidence>
<name>A0A816QYQ1_9BILA</name>
<dbReference type="SMART" id="SM00028">
    <property type="entry name" value="TPR"/>
    <property type="match status" value="2"/>
</dbReference>
<dbReference type="EMBL" id="CAJOBI010333894">
    <property type="protein sequence ID" value="CAF5202823.1"/>
    <property type="molecule type" value="Genomic_DNA"/>
</dbReference>
<dbReference type="EMBL" id="CAJOBF010004081">
    <property type="protein sequence ID" value="CAF4123084.1"/>
    <property type="molecule type" value="Genomic_DNA"/>
</dbReference>
<evidence type="ECO:0000313" key="2">
    <source>
        <dbReference type="EMBL" id="CAF1591465.1"/>
    </source>
</evidence>
<evidence type="ECO:0000313" key="4">
    <source>
        <dbReference type="EMBL" id="CAF2082752.1"/>
    </source>
</evidence>
<keyword evidence="11" id="KW-1185">Reference proteome</keyword>
<evidence type="ECO:0000313" key="5">
    <source>
        <dbReference type="EMBL" id="CAF2117475.1"/>
    </source>
</evidence>
<dbReference type="Proteomes" id="UP000663842">
    <property type="component" value="Unassembled WGS sequence"/>
</dbReference>
<protein>
    <recommendedName>
        <fullName evidence="13">Tetratricopeptide repeat protein</fullName>
    </recommendedName>
</protein>
<organism evidence="3 12">
    <name type="scientific">Rotaria magnacalcarata</name>
    <dbReference type="NCBI Taxonomy" id="392030"/>
    <lineage>
        <taxon>Eukaryota</taxon>
        <taxon>Metazoa</taxon>
        <taxon>Spiralia</taxon>
        <taxon>Gnathifera</taxon>
        <taxon>Rotifera</taxon>
        <taxon>Eurotatoria</taxon>
        <taxon>Bdelloidea</taxon>
        <taxon>Philodinida</taxon>
        <taxon>Philodinidae</taxon>
        <taxon>Rotaria</taxon>
    </lineage>
</organism>
<evidence type="ECO:0000313" key="10">
    <source>
        <dbReference type="EMBL" id="CAF5202823.1"/>
    </source>
</evidence>
<dbReference type="EMBL" id="CAJNRG010004383">
    <property type="protein sequence ID" value="CAF2066002.1"/>
    <property type="molecule type" value="Genomic_DNA"/>
</dbReference>
<proteinExistence type="predicted"/>
<dbReference type="Proteomes" id="UP000663887">
    <property type="component" value="Unassembled WGS sequence"/>
</dbReference>
<gene>
    <name evidence="7" type="ORF">BYL167_LOCUS8080</name>
    <name evidence="1" type="ORF">CJN711_LOCUS25125</name>
    <name evidence="6" type="ORF">GIL414_LOCUS5567</name>
    <name evidence="2" type="ORF">KQP761_LOCUS21246</name>
    <name evidence="5" type="ORF">MBJ925_LOCUS25267</name>
    <name evidence="8" type="ORF">OVN521_LOCUS22081</name>
    <name evidence="10" type="ORF">SMN809_LOCUS76034</name>
    <name evidence="9" type="ORF">UXM345_LOCUS23522</name>
    <name evidence="4" type="ORF">WKI299_LOCUS16509</name>
    <name evidence="3" type="ORF">XDN619_LOCUS11491</name>
</gene>
<evidence type="ECO:0000313" key="12">
    <source>
        <dbReference type="Proteomes" id="UP000663887"/>
    </source>
</evidence>
<dbReference type="EMBL" id="CAJNRE010013238">
    <property type="protein sequence ID" value="CAF2117475.1"/>
    <property type="molecule type" value="Genomic_DNA"/>
</dbReference>
<dbReference type="SUPFAM" id="SSF48452">
    <property type="entry name" value="TPR-like"/>
    <property type="match status" value="1"/>
</dbReference>
<reference evidence="3" key="1">
    <citation type="submission" date="2021-02" db="EMBL/GenBank/DDBJ databases">
        <authorList>
            <person name="Nowell W R."/>
        </authorList>
    </citation>
    <scope>NUCLEOTIDE SEQUENCE</scope>
</reference>
<dbReference type="Gene3D" id="1.25.40.10">
    <property type="entry name" value="Tetratricopeptide repeat domain"/>
    <property type="match status" value="1"/>
</dbReference>
<evidence type="ECO:0000313" key="1">
    <source>
        <dbReference type="EMBL" id="CAF1461627.1"/>
    </source>
</evidence>
<dbReference type="Proteomes" id="UP000681720">
    <property type="component" value="Unassembled WGS sequence"/>
</dbReference>
<dbReference type="InterPro" id="IPR019734">
    <property type="entry name" value="TPR_rpt"/>
</dbReference>
<dbReference type="EMBL" id="CAJNOW010010984">
    <property type="protein sequence ID" value="CAF1591465.1"/>
    <property type="molecule type" value="Genomic_DNA"/>
</dbReference>
<evidence type="ECO:0000313" key="3">
    <source>
        <dbReference type="EMBL" id="CAF2066002.1"/>
    </source>
</evidence>
<dbReference type="Pfam" id="PF13424">
    <property type="entry name" value="TPR_12"/>
    <property type="match status" value="1"/>
</dbReference>
<dbReference type="Proteomes" id="UP000681967">
    <property type="component" value="Unassembled WGS sequence"/>
</dbReference>
<dbReference type="OrthoDB" id="10060079at2759"/>
<accession>A0A816QYQ1</accession>
<dbReference type="Proteomes" id="UP000663856">
    <property type="component" value="Unassembled WGS sequence"/>
</dbReference>
<dbReference type="Proteomes" id="UP000663866">
    <property type="component" value="Unassembled WGS sequence"/>
</dbReference>
<evidence type="ECO:0000313" key="7">
    <source>
        <dbReference type="EMBL" id="CAF3893383.1"/>
    </source>
</evidence>
<dbReference type="Proteomes" id="UP000676336">
    <property type="component" value="Unassembled WGS sequence"/>
</dbReference>
<dbReference type="Proteomes" id="UP000663824">
    <property type="component" value="Unassembled WGS sequence"/>
</dbReference>
<dbReference type="Proteomes" id="UP000663855">
    <property type="component" value="Unassembled WGS sequence"/>
</dbReference>
<dbReference type="Proteomes" id="UP000663834">
    <property type="component" value="Unassembled WGS sequence"/>
</dbReference>
<dbReference type="InterPro" id="IPR011990">
    <property type="entry name" value="TPR-like_helical_dom_sf"/>
</dbReference>
<evidence type="ECO:0000313" key="9">
    <source>
        <dbReference type="EMBL" id="CAF4123084.1"/>
    </source>
</evidence>